<evidence type="ECO:0000313" key="3">
    <source>
        <dbReference type="EMBL" id="MBC8755884.1"/>
    </source>
</evidence>
<dbReference type="RefSeq" id="WP_187562920.1">
    <property type="nucleotide sequence ID" value="NZ_JACGWS010000008.1"/>
</dbReference>
<gene>
    <name evidence="3" type="ORF">H2O64_14495</name>
</gene>
<accession>A0ABR7QC24</accession>
<evidence type="ECO:0000256" key="1">
    <source>
        <dbReference type="ARBA" id="ARBA00022729"/>
    </source>
</evidence>
<proteinExistence type="predicted"/>
<dbReference type="PANTHER" id="PTHR34606">
    <property type="entry name" value="BON DOMAIN-CONTAINING PROTEIN"/>
    <property type="match status" value="1"/>
</dbReference>
<organism evidence="3 4">
    <name type="scientific">Kordia aestuariivivens</name>
    <dbReference type="NCBI Taxonomy" id="2759037"/>
    <lineage>
        <taxon>Bacteria</taxon>
        <taxon>Pseudomonadati</taxon>
        <taxon>Bacteroidota</taxon>
        <taxon>Flavobacteriia</taxon>
        <taxon>Flavobacteriales</taxon>
        <taxon>Flavobacteriaceae</taxon>
        <taxon>Kordia</taxon>
    </lineage>
</organism>
<keyword evidence="1" id="KW-0732">Signal</keyword>
<feature type="domain" description="BON" evidence="2">
    <location>
        <begin position="3"/>
        <end position="71"/>
    </location>
</feature>
<sequence>MKTDVEIKDDVLDELAWQPNIDETQIGVIVEDGVVTLSGIVDGYSKKIAAEKAAKNVEGVKAVALDIEVKFGADFKKTDKEIAKTIVDAFEWNSSVPEEDISVKVENGWVYLSGEVQWAYQKNAAKNAIKNLLGVKGVYNSISLKNNVEPKEVRDKIKKAFQRMATLDADGIILETHGHTVTLRGKVHSIKEKEDAEKAAYKAPGVYDVKNELKVQYYSKYV</sequence>
<comment type="caution">
    <text evidence="3">The sequence shown here is derived from an EMBL/GenBank/DDBJ whole genome shotgun (WGS) entry which is preliminary data.</text>
</comment>
<dbReference type="PROSITE" id="PS50914">
    <property type="entry name" value="BON"/>
    <property type="match status" value="3"/>
</dbReference>
<dbReference type="Gene3D" id="3.30.1340.30">
    <property type="match status" value="3"/>
</dbReference>
<dbReference type="EMBL" id="JACGWS010000008">
    <property type="protein sequence ID" value="MBC8755884.1"/>
    <property type="molecule type" value="Genomic_DNA"/>
</dbReference>
<dbReference type="InterPro" id="IPR007055">
    <property type="entry name" value="BON_dom"/>
</dbReference>
<dbReference type="InterPro" id="IPR014004">
    <property type="entry name" value="Transpt-assoc_nodulatn_dom_bac"/>
</dbReference>
<dbReference type="SMART" id="SM00749">
    <property type="entry name" value="BON"/>
    <property type="match status" value="3"/>
</dbReference>
<feature type="domain" description="BON" evidence="2">
    <location>
        <begin position="149"/>
        <end position="217"/>
    </location>
</feature>
<dbReference type="InterPro" id="IPR051686">
    <property type="entry name" value="Lipoprotein_DolP"/>
</dbReference>
<evidence type="ECO:0000313" key="4">
    <source>
        <dbReference type="Proteomes" id="UP000619238"/>
    </source>
</evidence>
<dbReference type="Proteomes" id="UP000619238">
    <property type="component" value="Unassembled WGS sequence"/>
</dbReference>
<reference evidence="3 4" key="1">
    <citation type="submission" date="2020-07" db="EMBL/GenBank/DDBJ databases">
        <title>Description of Kordia aestuariivivens sp. nov., isolated from a tidal flat.</title>
        <authorList>
            <person name="Park S."/>
            <person name="Yoon J.-H."/>
        </authorList>
    </citation>
    <scope>NUCLEOTIDE SEQUENCE [LARGE SCALE GENOMIC DNA]</scope>
    <source>
        <strain evidence="3 4">YSTF-M3</strain>
    </source>
</reference>
<name>A0ABR7QC24_9FLAO</name>
<dbReference type="Pfam" id="PF04972">
    <property type="entry name" value="BON"/>
    <property type="match status" value="3"/>
</dbReference>
<evidence type="ECO:0000259" key="2">
    <source>
        <dbReference type="PROSITE" id="PS50914"/>
    </source>
</evidence>
<dbReference type="PANTHER" id="PTHR34606:SF4">
    <property type="entry name" value="OUTER MEMBRANE LIPOPROTEIN DOLP"/>
    <property type="match status" value="1"/>
</dbReference>
<feature type="domain" description="BON" evidence="2">
    <location>
        <begin position="78"/>
        <end position="146"/>
    </location>
</feature>
<keyword evidence="4" id="KW-1185">Reference proteome</keyword>
<protein>
    <submittedName>
        <fullName evidence="3">BON domain-containing protein</fullName>
    </submittedName>
</protein>